<evidence type="ECO:0000313" key="2">
    <source>
        <dbReference type="Proteomes" id="UP000274822"/>
    </source>
</evidence>
<keyword evidence="2" id="KW-1185">Reference proteome</keyword>
<sequence>MVSSTPAEWSVVPPWFGFITHSDARHTPSTVSSTLGRVSFPVVDIVACELGDGLYRQITSLILYHLFPPFSSCLR</sequence>
<dbReference type="Proteomes" id="UP000274822">
    <property type="component" value="Unassembled WGS sequence"/>
</dbReference>
<reference evidence="1 2" key="1">
    <citation type="journal article" date="2018" name="New Phytol.">
        <title>Phylogenomics of Endogonaceae and evolution of mycorrhizas within Mucoromycota.</title>
        <authorList>
            <person name="Chang Y."/>
            <person name="Desiro A."/>
            <person name="Na H."/>
            <person name="Sandor L."/>
            <person name="Lipzen A."/>
            <person name="Clum A."/>
            <person name="Barry K."/>
            <person name="Grigoriev I.V."/>
            <person name="Martin F.M."/>
            <person name="Stajich J.E."/>
            <person name="Smith M.E."/>
            <person name="Bonito G."/>
            <person name="Spatafora J.W."/>
        </authorList>
    </citation>
    <scope>NUCLEOTIDE SEQUENCE [LARGE SCALE GENOMIC DNA]</scope>
    <source>
        <strain evidence="1 2">AD002</strain>
    </source>
</reference>
<name>A0A433QR15_9FUNG</name>
<evidence type="ECO:0000313" key="1">
    <source>
        <dbReference type="EMBL" id="RUS32226.1"/>
    </source>
</evidence>
<organism evidence="1 2">
    <name type="scientific">Jimgerdemannia flammicorona</name>
    <dbReference type="NCBI Taxonomy" id="994334"/>
    <lineage>
        <taxon>Eukaryota</taxon>
        <taxon>Fungi</taxon>
        <taxon>Fungi incertae sedis</taxon>
        <taxon>Mucoromycota</taxon>
        <taxon>Mucoromycotina</taxon>
        <taxon>Endogonomycetes</taxon>
        <taxon>Endogonales</taxon>
        <taxon>Endogonaceae</taxon>
        <taxon>Jimgerdemannia</taxon>
    </lineage>
</organism>
<gene>
    <name evidence="1" type="ORF">BC938DRAFT_475986</name>
</gene>
<dbReference type="AlphaFoldDB" id="A0A433QR15"/>
<protein>
    <submittedName>
        <fullName evidence="1">Uncharacterized protein</fullName>
    </submittedName>
</protein>
<accession>A0A433QR15</accession>
<comment type="caution">
    <text evidence="1">The sequence shown here is derived from an EMBL/GenBank/DDBJ whole genome shotgun (WGS) entry which is preliminary data.</text>
</comment>
<proteinExistence type="predicted"/>
<dbReference type="EMBL" id="RBNJ01002234">
    <property type="protein sequence ID" value="RUS32226.1"/>
    <property type="molecule type" value="Genomic_DNA"/>
</dbReference>